<evidence type="ECO:0000313" key="1">
    <source>
        <dbReference type="EMBL" id="MDE8698322.1"/>
    </source>
</evidence>
<gene>
    <name evidence="1" type="ORF">PZH42_30815</name>
</gene>
<comment type="caution">
    <text evidence="1">The sequence shown here is derived from an EMBL/GenBank/DDBJ whole genome shotgun (WGS) entry which is preliminary data.</text>
</comment>
<feature type="non-terminal residue" evidence="1">
    <location>
        <position position="1"/>
    </location>
</feature>
<dbReference type="InterPro" id="IPR032675">
    <property type="entry name" value="LRR_dom_sf"/>
</dbReference>
<reference evidence="1" key="1">
    <citation type="submission" date="2023-03" db="EMBL/GenBank/DDBJ databases">
        <title>DFI Biobank Strains.</title>
        <authorList>
            <person name="Mostad J."/>
            <person name="Paddock L."/>
            <person name="Medina S."/>
            <person name="Waligurski E."/>
            <person name="Barat B."/>
            <person name="Smith R."/>
            <person name="Burgo V."/>
            <person name="Metcalfe C."/>
            <person name="Woodson C."/>
            <person name="Sundararajan A."/>
            <person name="Ramaswamy R."/>
            <person name="Lin H."/>
            <person name="Pamer E.G."/>
        </authorList>
    </citation>
    <scope>NUCLEOTIDE SEQUENCE</scope>
    <source>
        <strain evidence="1">DFI.9.5</strain>
    </source>
</reference>
<feature type="non-terminal residue" evidence="1">
    <location>
        <position position="97"/>
    </location>
</feature>
<dbReference type="Proteomes" id="UP001221924">
    <property type="component" value="Unassembled WGS sequence"/>
</dbReference>
<dbReference type="EMBL" id="JARFID010001038">
    <property type="protein sequence ID" value="MDE8698322.1"/>
    <property type="molecule type" value="Genomic_DNA"/>
</dbReference>
<name>A0AAW6MD67_9BACE</name>
<dbReference type="RefSeq" id="WP_275203198.1">
    <property type="nucleotide sequence ID" value="NZ_JARFID010001038.1"/>
</dbReference>
<protein>
    <submittedName>
        <fullName evidence="1">Leucine-rich repeat protein</fullName>
    </submittedName>
</protein>
<dbReference type="AlphaFoldDB" id="A0AAW6MD67"/>
<dbReference type="InterPro" id="IPR026906">
    <property type="entry name" value="LRR_5"/>
</dbReference>
<dbReference type="SUPFAM" id="SSF52058">
    <property type="entry name" value="L domain-like"/>
    <property type="match status" value="1"/>
</dbReference>
<accession>A0AAW6MD67</accession>
<dbReference type="Pfam" id="PF13306">
    <property type="entry name" value="LRR_5"/>
    <property type="match status" value="1"/>
</dbReference>
<dbReference type="Gene3D" id="3.80.10.10">
    <property type="entry name" value="Ribonuclease Inhibitor"/>
    <property type="match status" value="1"/>
</dbReference>
<evidence type="ECO:0000313" key="2">
    <source>
        <dbReference type="Proteomes" id="UP001221924"/>
    </source>
</evidence>
<proteinExistence type="predicted"/>
<organism evidence="1 2">
    <name type="scientific">Bacteroides cellulosilyticus</name>
    <dbReference type="NCBI Taxonomy" id="246787"/>
    <lineage>
        <taxon>Bacteria</taxon>
        <taxon>Pseudomonadati</taxon>
        <taxon>Bacteroidota</taxon>
        <taxon>Bacteroidia</taxon>
        <taxon>Bacteroidales</taxon>
        <taxon>Bacteroidaceae</taxon>
        <taxon>Bacteroides</taxon>
    </lineage>
</organism>
<sequence>TLPESLTYMGSAFEGCTSLTSITIPNSVTYVDVSAFAGCTSLTEIKVAVENPNYVSVNGVLYNKSRTVLTCYPAGKKDKSYKIINSATRIDNRAFYR</sequence>